<reference evidence="1 2" key="1">
    <citation type="journal article" date="2011" name="J. Bacteriol.">
        <title>Genome sequence of Chthoniobacter flavus Ellin428, an aerobic heterotrophic soil bacterium.</title>
        <authorList>
            <person name="Kant R."/>
            <person name="van Passel M.W."/>
            <person name="Palva A."/>
            <person name="Lucas S."/>
            <person name="Lapidus A."/>
            <person name="Glavina Del Rio T."/>
            <person name="Dalin E."/>
            <person name="Tice H."/>
            <person name="Bruce D."/>
            <person name="Goodwin L."/>
            <person name="Pitluck S."/>
            <person name="Larimer F.W."/>
            <person name="Land M.L."/>
            <person name="Hauser L."/>
            <person name="Sangwan P."/>
            <person name="de Vos W.M."/>
            <person name="Janssen P.H."/>
            <person name="Smidt H."/>
        </authorList>
    </citation>
    <scope>NUCLEOTIDE SEQUENCE [LARGE SCALE GENOMIC DNA]</scope>
    <source>
        <strain evidence="1 2">Ellin428</strain>
    </source>
</reference>
<proteinExistence type="predicted"/>
<gene>
    <name evidence="1" type="ORF">CfE428DRAFT_1465</name>
</gene>
<accession>B4CY24</accession>
<dbReference type="InParanoid" id="B4CY24"/>
<dbReference type="Proteomes" id="UP000005824">
    <property type="component" value="Unassembled WGS sequence"/>
</dbReference>
<dbReference type="AlphaFoldDB" id="B4CY24"/>
<name>B4CY24_9BACT</name>
<dbReference type="InterPro" id="IPR000397">
    <property type="entry name" value="Heat_shock_Hsp33"/>
</dbReference>
<keyword evidence="2" id="KW-1185">Reference proteome</keyword>
<evidence type="ECO:0000313" key="1">
    <source>
        <dbReference type="EMBL" id="EDY21172.1"/>
    </source>
</evidence>
<protein>
    <recommendedName>
        <fullName evidence="3">Disulfide bond chaperone</fullName>
    </recommendedName>
</protein>
<dbReference type="Gene3D" id="3.90.1280.10">
    <property type="entry name" value="HSP33 redox switch-like"/>
    <property type="match status" value="1"/>
</dbReference>
<dbReference type="GO" id="GO:0051082">
    <property type="term" value="F:unfolded protein binding"/>
    <property type="evidence" value="ECO:0007669"/>
    <property type="project" value="InterPro"/>
</dbReference>
<dbReference type="eggNOG" id="COG1281">
    <property type="taxonomic scope" value="Bacteria"/>
</dbReference>
<dbReference type="RefSeq" id="WP_006978791.1">
    <property type="nucleotide sequence ID" value="NZ_ABVL01000003.1"/>
</dbReference>
<organism evidence="1 2">
    <name type="scientific">Chthoniobacter flavus Ellin428</name>
    <dbReference type="NCBI Taxonomy" id="497964"/>
    <lineage>
        <taxon>Bacteria</taxon>
        <taxon>Pseudomonadati</taxon>
        <taxon>Verrucomicrobiota</taxon>
        <taxon>Spartobacteria</taxon>
        <taxon>Chthoniobacterales</taxon>
        <taxon>Chthoniobacteraceae</taxon>
        <taxon>Chthoniobacter</taxon>
    </lineage>
</organism>
<dbReference type="EMBL" id="ABVL01000003">
    <property type="protein sequence ID" value="EDY21172.1"/>
    <property type="molecule type" value="Genomic_DNA"/>
</dbReference>
<dbReference type="InterPro" id="IPR016154">
    <property type="entry name" value="Heat_shock_Hsp33_C"/>
</dbReference>
<evidence type="ECO:0000313" key="2">
    <source>
        <dbReference type="Proteomes" id="UP000005824"/>
    </source>
</evidence>
<comment type="caution">
    <text evidence="1">The sequence shown here is derived from an EMBL/GenBank/DDBJ whole genome shotgun (WGS) entry which is preliminary data.</text>
</comment>
<dbReference type="Pfam" id="PF01430">
    <property type="entry name" value="HSP33"/>
    <property type="match status" value="1"/>
</dbReference>
<dbReference type="GO" id="GO:0005737">
    <property type="term" value="C:cytoplasm"/>
    <property type="evidence" value="ECO:0007669"/>
    <property type="project" value="InterPro"/>
</dbReference>
<evidence type="ECO:0008006" key="3">
    <source>
        <dbReference type="Google" id="ProtNLM"/>
    </source>
</evidence>
<dbReference type="SUPFAM" id="SSF118352">
    <property type="entry name" value="HSP33 redox switch-like"/>
    <property type="match status" value="1"/>
</dbReference>
<sequence length="268" mass="30330">MNDPKPLPAEAGLEVRSHFVRGRNALVTRADFGDLYVDYYLHQGQHGYQHDPFHDELFKQALAAITLHCASRPWNESSAWTIHLQAPLLNLFVAGDNRLSTVVGQLFTENVKADAAQIFLADVVRGNEAPQRSAVDFTGNDIFRAVERYYLQSEQRVGRFFSFGPEDFVFISAQPQCDLQWLEKLTVEEIQMLDSSEQLSLLEIRSYRWECGCTQERMMAVLASVMKSDPEGLFGEDPVIRISCPRCGARHKITREALEAYVGAEEGK</sequence>
<dbReference type="STRING" id="497964.CfE428DRAFT_1465"/>
<dbReference type="GO" id="GO:0006457">
    <property type="term" value="P:protein folding"/>
    <property type="evidence" value="ECO:0007669"/>
    <property type="project" value="InterPro"/>
</dbReference>